<sequence length="511" mass="57649">MSSDIQTTQSYTYVNADSTRLLKDICSKLRRDEDIPAIFSGFPYFAYGTGIQLTVAQTLHLVRVVESVRLLLTELQRAAASGEYYLRSRLSALQIQEGFAKLPDDVVSHIFELACGWMDVKTPVLISSVSRRFRQLALRLPNLWTFISAHFQNHLQAQDFVTRSATQKLTVRATGVRSYFGSNYDLKRTLDMFSVSVASVSSRLVSLSIDVEIDNDSSVEFLTTISKSHSSLVLPQLEYLRIFFHDFAENTPGIHFCRNWAMPSLHSFDAGNFIPQFDTDVPERLLSFTIELGSDFDELQDEVWEYAAVVRLLRRMARLNSLSLSIRHQYFDPQLEVRSKALLPDLRDLQLDLGKPGPTSVANFFRYFNCEGVTSLRLDAMLKVDMRPPEAIVGLVSECRNTPNVTDLGITLRYCTYPDPQTQTARDQLENLSHSAFLQNVCNLHIDFPLEEFGYDCILDFAGKTREIRVENCTGQAGAILSRLTTRVNHGFKGGEAQSGSTMVIADPAAW</sequence>
<dbReference type="OrthoDB" id="2979537at2759"/>
<dbReference type="Gene3D" id="1.20.1280.50">
    <property type="match status" value="1"/>
</dbReference>
<organism evidence="1 2">
    <name type="scientific">Schizopora paradoxa</name>
    <dbReference type="NCBI Taxonomy" id="27342"/>
    <lineage>
        <taxon>Eukaryota</taxon>
        <taxon>Fungi</taxon>
        <taxon>Dikarya</taxon>
        <taxon>Basidiomycota</taxon>
        <taxon>Agaricomycotina</taxon>
        <taxon>Agaricomycetes</taxon>
        <taxon>Hymenochaetales</taxon>
        <taxon>Schizoporaceae</taxon>
        <taxon>Schizopora</taxon>
    </lineage>
</organism>
<dbReference type="AlphaFoldDB" id="A0A0H2RWI9"/>
<evidence type="ECO:0000313" key="2">
    <source>
        <dbReference type="Proteomes" id="UP000053477"/>
    </source>
</evidence>
<reference evidence="1 2" key="1">
    <citation type="submission" date="2015-04" db="EMBL/GenBank/DDBJ databases">
        <title>Complete genome sequence of Schizopora paradoxa KUC8140, a cosmopolitan wood degrader in East Asia.</title>
        <authorList>
            <consortium name="DOE Joint Genome Institute"/>
            <person name="Min B."/>
            <person name="Park H."/>
            <person name="Jang Y."/>
            <person name="Kim J.-J."/>
            <person name="Kim K.H."/>
            <person name="Pangilinan J."/>
            <person name="Lipzen A."/>
            <person name="Riley R."/>
            <person name="Grigoriev I.V."/>
            <person name="Spatafora J.W."/>
            <person name="Choi I.-G."/>
        </authorList>
    </citation>
    <scope>NUCLEOTIDE SEQUENCE [LARGE SCALE GENOMIC DNA]</scope>
    <source>
        <strain evidence="1 2">KUC8140</strain>
    </source>
</reference>
<gene>
    <name evidence="1" type="ORF">SCHPADRAFT_938110</name>
</gene>
<dbReference type="SUPFAM" id="SSF81383">
    <property type="entry name" value="F-box domain"/>
    <property type="match status" value="1"/>
</dbReference>
<dbReference type="EMBL" id="KQ085919">
    <property type="protein sequence ID" value="KLO16209.1"/>
    <property type="molecule type" value="Genomic_DNA"/>
</dbReference>
<protein>
    <recommendedName>
        <fullName evidence="3">F-box domain-containing protein</fullName>
    </recommendedName>
</protein>
<dbReference type="CDD" id="cd09917">
    <property type="entry name" value="F-box_SF"/>
    <property type="match status" value="1"/>
</dbReference>
<evidence type="ECO:0000313" key="1">
    <source>
        <dbReference type="EMBL" id="KLO16209.1"/>
    </source>
</evidence>
<accession>A0A0H2RWI9</accession>
<name>A0A0H2RWI9_9AGAM</name>
<dbReference type="Proteomes" id="UP000053477">
    <property type="component" value="Unassembled WGS sequence"/>
</dbReference>
<evidence type="ECO:0008006" key="3">
    <source>
        <dbReference type="Google" id="ProtNLM"/>
    </source>
</evidence>
<keyword evidence="2" id="KW-1185">Reference proteome</keyword>
<dbReference type="InterPro" id="IPR036047">
    <property type="entry name" value="F-box-like_dom_sf"/>
</dbReference>
<proteinExistence type="predicted"/>
<dbReference type="InParanoid" id="A0A0H2RWI9"/>